<dbReference type="InterPro" id="IPR010055">
    <property type="entry name" value="T2SS_protein-GspJ"/>
</dbReference>
<dbReference type="InterPro" id="IPR045584">
    <property type="entry name" value="Pilin-like"/>
</dbReference>
<evidence type="ECO:0000313" key="3">
    <source>
        <dbReference type="EMBL" id="QKZ04942.1"/>
    </source>
</evidence>
<dbReference type="SUPFAM" id="SSF54523">
    <property type="entry name" value="Pili subunits"/>
    <property type="match status" value="2"/>
</dbReference>
<protein>
    <recommendedName>
        <fullName evidence="2">Type II secretion system protein J</fullName>
    </recommendedName>
</protein>
<dbReference type="NCBIfam" id="TIGR02532">
    <property type="entry name" value="IV_pilin_GFxxxE"/>
    <property type="match status" value="1"/>
</dbReference>
<dbReference type="RefSeq" id="WP_158153120.1">
    <property type="nucleotide sequence ID" value="NZ_CP056030.1"/>
</dbReference>
<dbReference type="EMBL" id="CP056030">
    <property type="protein sequence ID" value="QKZ04942.1"/>
    <property type="molecule type" value="Genomic_DNA"/>
</dbReference>
<gene>
    <name evidence="3" type="ORF">HWQ56_14560</name>
</gene>
<dbReference type="AlphaFoldDB" id="A0A7D5H3W9"/>
<comment type="similarity">
    <text evidence="1">Belongs to the GSP J family.</text>
</comment>
<dbReference type="Pfam" id="PF07963">
    <property type="entry name" value="N_methyl"/>
    <property type="match status" value="1"/>
</dbReference>
<reference evidence="3 4" key="1">
    <citation type="submission" date="2020-06" db="EMBL/GenBank/DDBJ databases">
        <title>Pseudomonas eucalypticola sp. nov., an endophyte of Eucalyptus dunnii leaves with biocontrol ability of eucalyptus leaf blight.</title>
        <authorList>
            <person name="Liu Y."/>
            <person name="Song Z."/>
            <person name="Zeng H."/>
            <person name="Lu M."/>
            <person name="Wang X."/>
            <person name="Lian X."/>
            <person name="Zhang Q."/>
        </authorList>
    </citation>
    <scope>NUCLEOTIDE SEQUENCE [LARGE SCALE GENOMIC DNA]</scope>
    <source>
        <strain evidence="3 4">NP-1</strain>
    </source>
</reference>
<dbReference type="InterPro" id="IPR012902">
    <property type="entry name" value="N_methyl_site"/>
</dbReference>
<dbReference type="Pfam" id="PF11612">
    <property type="entry name" value="T2SSJ"/>
    <property type="match status" value="1"/>
</dbReference>
<evidence type="ECO:0000256" key="1">
    <source>
        <dbReference type="ARBA" id="ARBA00011084"/>
    </source>
</evidence>
<evidence type="ECO:0000256" key="2">
    <source>
        <dbReference type="ARBA" id="ARBA00021539"/>
    </source>
</evidence>
<dbReference type="GO" id="GO:0015628">
    <property type="term" value="P:protein secretion by the type II secretion system"/>
    <property type="evidence" value="ECO:0007669"/>
    <property type="project" value="InterPro"/>
</dbReference>
<organism evidence="3 4">
    <name type="scientific">Pseudomonas eucalypticola</name>
    <dbReference type="NCBI Taxonomy" id="2599595"/>
    <lineage>
        <taxon>Bacteria</taxon>
        <taxon>Pseudomonadati</taxon>
        <taxon>Pseudomonadota</taxon>
        <taxon>Gammaproteobacteria</taxon>
        <taxon>Pseudomonadales</taxon>
        <taxon>Pseudomonadaceae</taxon>
        <taxon>Pseudomonas</taxon>
    </lineage>
</organism>
<keyword evidence="4" id="KW-1185">Reference proteome</keyword>
<name>A0A7D5H3W9_9PSED</name>
<accession>A0A7D5H3W9</accession>
<dbReference type="Proteomes" id="UP000509568">
    <property type="component" value="Chromosome"/>
</dbReference>
<proteinExistence type="inferred from homology"/>
<dbReference type="KEGG" id="pez:HWQ56_14560"/>
<sequence>MKRPASGFTLLEMLFALVLLGVLMGLLGSALLGANRAALKGEHYGQRLEALRASQNFLHRALEGALPVELPAQGDQQRVFDGERQRLVFAAGLNSALGGGLQVHTLELVEQGGHQALQVRFDQLLRGVARPWGQPQVLLDDVRDLRLSYRGRDERGQPTAWLPRWPWPARLPQAVRIELDSDGPVPWVAQVVALRLDLSETQGAP</sequence>
<evidence type="ECO:0000313" key="4">
    <source>
        <dbReference type="Proteomes" id="UP000509568"/>
    </source>
</evidence>
<dbReference type="GO" id="GO:0015627">
    <property type="term" value="C:type II protein secretion system complex"/>
    <property type="evidence" value="ECO:0007669"/>
    <property type="project" value="InterPro"/>
</dbReference>